<evidence type="ECO:0000256" key="5">
    <source>
        <dbReference type="ARBA" id="ARBA00022763"/>
    </source>
</evidence>
<keyword evidence="12" id="KW-1185">Reference proteome</keyword>
<dbReference type="InterPro" id="IPR001357">
    <property type="entry name" value="BRCT_dom"/>
</dbReference>
<dbReference type="GO" id="GO:0005634">
    <property type="term" value="C:nucleus"/>
    <property type="evidence" value="ECO:0007669"/>
    <property type="project" value="UniProtKB-SubCell"/>
</dbReference>
<keyword evidence="7" id="KW-0206">Cytoskeleton</keyword>
<dbReference type="Pfam" id="PF23294">
    <property type="entry name" value="BRCT_TopB1_SLF1"/>
    <property type="match status" value="1"/>
</dbReference>
<evidence type="ECO:0000256" key="7">
    <source>
        <dbReference type="ARBA" id="ARBA00023212"/>
    </source>
</evidence>
<dbReference type="InterPro" id="IPR057595">
    <property type="entry name" value="TopB1_SLF1_BRCT"/>
</dbReference>
<protein>
    <recommendedName>
        <fullName evidence="10">BRCT domain-containing protein</fullName>
    </recommendedName>
</protein>
<dbReference type="AlphaFoldDB" id="A0A7J7K8I1"/>
<comment type="subcellular location">
    <subcellularLocation>
        <location evidence="2">Cytoplasm</location>
        <location evidence="2">Cytoskeleton</location>
        <location evidence="2">Microtubule organizing center</location>
        <location evidence="2">Centrosome</location>
    </subcellularLocation>
    <subcellularLocation>
        <location evidence="1">Nucleus</location>
    </subcellularLocation>
</comment>
<evidence type="ECO:0000313" key="12">
    <source>
        <dbReference type="Proteomes" id="UP000593567"/>
    </source>
</evidence>
<evidence type="ECO:0000256" key="3">
    <source>
        <dbReference type="ARBA" id="ARBA00022490"/>
    </source>
</evidence>
<sequence>MLLHAPLHCSQWTPSNIRMSLDCCNERDSLAEQLQMLGAETILTSNFEPRCTHVILNKPQRNEKFLCALVRGLWLLDTSYVKSSVQSNSLLPEEKYEWGNPKATHIAATNPSIQTYASAAYRRRVAVQNGNGCNPFSDWRVILALPKDKVESMRRILEMGGASIVSCSELPADLSVVTHVFIDSKKSGLKREEIQSLLASEAKCLKAEYIPAYLVNDSSFDETKLKFELPPERASRNESNFSSSRSTRRTSTRS</sequence>
<organism evidence="11 12">
    <name type="scientific">Bugula neritina</name>
    <name type="common">Brown bryozoan</name>
    <name type="synonym">Sertularia neritina</name>
    <dbReference type="NCBI Taxonomy" id="10212"/>
    <lineage>
        <taxon>Eukaryota</taxon>
        <taxon>Metazoa</taxon>
        <taxon>Spiralia</taxon>
        <taxon>Lophotrochozoa</taxon>
        <taxon>Bryozoa</taxon>
        <taxon>Gymnolaemata</taxon>
        <taxon>Cheilostomatida</taxon>
        <taxon>Flustrina</taxon>
        <taxon>Buguloidea</taxon>
        <taxon>Bugulidae</taxon>
        <taxon>Bugula</taxon>
    </lineage>
</organism>
<evidence type="ECO:0000256" key="2">
    <source>
        <dbReference type="ARBA" id="ARBA00004300"/>
    </source>
</evidence>
<keyword evidence="6" id="KW-0234">DNA repair</keyword>
<dbReference type="GO" id="GO:1990166">
    <property type="term" value="P:protein localization to site of double-strand break"/>
    <property type="evidence" value="ECO:0007669"/>
    <property type="project" value="TreeGrafter"/>
</dbReference>
<dbReference type="Proteomes" id="UP000593567">
    <property type="component" value="Unassembled WGS sequence"/>
</dbReference>
<dbReference type="GO" id="GO:0035861">
    <property type="term" value="C:site of double-strand break"/>
    <property type="evidence" value="ECO:0007669"/>
    <property type="project" value="TreeGrafter"/>
</dbReference>
<dbReference type="InterPro" id="IPR036420">
    <property type="entry name" value="BRCT_dom_sf"/>
</dbReference>
<dbReference type="SMART" id="SM00292">
    <property type="entry name" value="BRCT"/>
    <property type="match status" value="2"/>
</dbReference>
<evidence type="ECO:0000256" key="6">
    <source>
        <dbReference type="ARBA" id="ARBA00023204"/>
    </source>
</evidence>
<dbReference type="SUPFAM" id="SSF52113">
    <property type="entry name" value="BRCT domain"/>
    <property type="match status" value="1"/>
</dbReference>
<dbReference type="Pfam" id="PF16770">
    <property type="entry name" value="RTT107_BRCT_5"/>
    <property type="match status" value="1"/>
</dbReference>
<proteinExistence type="predicted"/>
<dbReference type="OrthoDB" id="251770at2759"/>
<comment type="caution">
    <text evidence="11">The sequence shown here is derived from an EMBL/GenBank/DDBJ whole genome shotgun (WGS) entry which is preliminary data.</text>
</comment>
<dbReference type="PROSITE" id="PS50172">
    <property type="entry name" value="BRCT"/>
    <property type="match status" value="1"/>
</dbReference>
<evidence type="ECO:0000313" key="11">
    <source>
        <dbReference type="EMBL" id="KAF6034533.1"/>
    </source>
</evidence>
<dbReference type="GO" id="GO:0006281">
    <property type="term" value="P:DNA repair"/>
    <property type="evidence" value="ECO:0007669"/>
    <property type="project" value="UniProtKB-KW"/>
</dbReference>
<dbReference type="Gene3D" id="3.40.50.10190">
    <property type="entry name" value="BRCT domain"/>
    <property type="match status" value="2"/>
</dbReference>
<dbReference type="EMBL" id="VXIV02001050">
    <property type="protein sequence ID" value="KAF6034533.1"/>
    <property type="molecule type" value="Genomic_DNA"/>
</dbReference>
<keyword evidence="4" id="KW-0677">Repeat</keyword>
<evidence type="ECO:0000259" key="10">
    <source>
        <dbReference type="PROSITE" id="PS50172"/>
    </source>
</evidence>
<evidence type="ECO:0000256" key="4">
    <source>
        <dbReference type="ARBA" id="ARBA00022737"/>
    </source>
</evidence>
<dbReference type="PANTHER" id="PTHR46677">
    <property type="entry name" value="SMC5-SMC6 COMPLEX LOCALIZATION FACTOR PROTEIN 1"/>
    <property type="match status" value="1"/>
</dbReference>
<gene>
    <name evidence="11" type="ORF">EB796_007153</name>
</gene>
<feature type="region of interest" description="Disordered" evidence="9">
    <location>
        <begin position="229"/>
        <end position="254"/>
    </location>
</feature>
<dbReference type="CDD" id="cd17738">
    <property type="entry name" value="BRCT_TopBP1_rpt7"/>
    <property type="match status" value="1"/>
</dbReference>
<name>A0A7J7K8I1_BUGNE</name>
<keyword evidence="8" id="KW-0539">Nucleus</keyword>
<reference evidence="11" key="1">
    <citation type="submission" date="2020-06" db="EMBL/GenBank/DDBJ databases">
        <title>Draft genome of Bugula neritina, a colonial animal packing powerful symbionts and potential medicines.</title>
        <authorList>
            <person name="Rayko M."/>
        </authorList>
    </citation>
    <scope>NUCLEOTIDE SEQUENCE [LARGE SCALE GENOMIC DNA]</scope>
    <source>
        <strain evidence="11">Kwan_BN1</strain>
    </source>
</reference>
<keyword evidence="3" id="KW-0963">Cytoplasm</keyword>
<dbReference type="InterPro" id="IPR049936">
    <property type="entry name" value="TopBP1_BRCT_8"/>
</dbReference>
<dbReference type="PANTHER" id="PTHR46677:SF1">
    <property type="entry name" value="SMC5-SMC6 COMPLEX LOCALIZATION FACTOR PROTEIN 1"/>
    <property type="match status" value="1"/>
</dbReference>
<dbReference type="GO" id="GO:2000781">
    <property type="term" value="P:positive regulation of double-strand break repair"/>
    <property type="evidence" value="ECO:0007669"/>
    <property type="project" value="InterPro"/>
</dbReference>
<dbReference type="FunFam" id="3.40.50.10190:FF:000018">
    <property type="entry name" value="DNA topoisomerase 2-binding protein 1"/>
    <property type="match status" value="1"/>
</dbReference>
<accession>A0A7J7K8I1</accession>
<evidence type="ECO:0000256" key="8">
    <source>
        <dbReference type="ARBA" id="ARBA00023242"/>
    </source>
</evidence>
<dbReference type="InterPro" id="IPR042479">
    <property type="entry name" value="Slf1"/>
</dbReference>
<dbReference type="GO" id="GO:0005813">
    <property type="term" value="C:centrosome"/>
    <property type="evidence" value="ECO:0007669"/>
    <property type="project" value="UniProtKB-SubCell"/>
</dbReference>
<dbReference type="CDD" id="cd17728">
    <property type="entry name" value="BRCT_TopBP1_rpt8"/>
    <property type="match status" value="1"/>
</dbReference>
<evidence type="ECO:0000256" key="1">
    <source>
        <dbReference type="ARBA" id="ARBA00004123"/>
    </source>
</evidence>
<feature type="domain" description="BRCT" evidence="10">
    <location>
        <begin position="26"/>
        <end position="98"/>
    </location>
</feature>
<keyword evidence="5" id="KW-0227">DNA damage</keyword>
<evidence type="ECO:0000256" key="9">
    <source>
        <dbReference type="SAM" id="MobiDB-lite"/>
    </source>
</evidence>